<keyword evidence="3" id="KW-1185">Reference proteome</keyword>
<reference evidence="2" key="1">
    <citation type="submission" date="2023-03" db="EMBL/GenBank/DDBJ databases">
        <title>Massive genome expansion in bonnet fungi (Mycena s.s.) driven by repeated elements and novel gene families across ecological guilds.</title>
        <authorList>
            <consortium name="Lawrence Berkeley National Laboratory"/>
            <person name="Harder C.B."/>
            <person name="Miyauchi S."/>
            <person name="Viragh M."/>
            <person name="Kuo A."/>
            <person name="Thoen E."/>
            <person name="Andreopoulos B."/>
            <person name="Lu D."/>
            <person name="Skrede I."/>
            <person name="Drula E."/>
            <person name="Henrissat B."/>
            <person name="Morin E."/>
            <person name="Kohler A."/>
            <person name="Barry K."/>
            <person name="LaButti K."/>
            <person name="Morin E."/>
            <person name="Salamov A."/>
            <person name="Lipzen A."/>
            <person name="Mereny Z."/>
            <person name="Hegedus B."/>
            <person name="Baldrian P."/>
            <person name="Stursova M."/>
            <person name="Weitz H."/>
            <person name="Taylor A."/>
            <person name="Grigoriev I.V."/>
            <person name="Nagy L.G."/>
            <person name="Martin F."/>
            <person name="Kauserud H."/>
        </authorList>
    </citation>
    <scope>NUCLEOTIDE SEQUENCE</scope>
    <source>
        <strain evidence="2">CBHHK182m</strain>
    </source>
</reference>
<protein>
    <submittedName>
        <fullName evidence="2">Uncharacterized protein</fullName>
    </submittedName>
</protein>
<accession>A0AAD7H9P0</accession>
<dbReference type="Proteomes" id="UP001215598">
    <property type="component" value="Unassembled WGS sequence"/>
</dbReference>
<dbReference type="EMBL" id="JARKIB010000310">
    <property type="protein sequence ID" value="KAJ7715327.1"/>
    <property type="molecule type" value="Genomic_DNA"/>
</dbReference>
<gene>
    <name evidence="2" type="ORF">B0H16DRAFT_1477484</name>
</gene>
<feature type="region of interest" description="Disordered" evidence="1">
    <location>
        <begin position="191"/>
        <end position="227"/>
    </location>
</feature>
<dbReference type="AlphaFoldDB" id="A0AAD7H9P0"/>
<name>A0AAD7H9P0_9AGAR</name>
<comment type="caution">
    <text evidence="2">The sequence shown here is derived from an EMBL/GenBank/DDBJ whole genome shotgun (WGS) entry which is preliminary data.</text>
</comment>
<evidence type="ECO:0000256" key="1">
    <source>
        <dbReference type="SAM" id="MobiDB-lite"/>
    </source>
</evidence>
<evidence type="ECO:0000313" key="3">
    <source>
        <dbReference type="Proteomes" id="UP001215598"/>
    </source>
</evidence>
<organism evidence="2 3">
    <name type="scientific">Mycena metata</name>
    <dbReference type="NCBI Taxonomy" id="1033252"/>
    <lineage>
        <taxon>Eukaryota</taxon>
        <taxon>Fungi</taxon>
        <taxon>Dikarya</taxon>
        <taxon>Basidiomycota</taxon>
        <taxon>Agaricomycotina</taxon>
        <taxon>Agaricomycetes</taxon>
        <taxon>Agaricomycetidae</taxon>
        <taxon>Agaricales</taxon>
        <taxon>Marasmiineae</taxon>
        <taxon>Mycenaceae</taxon>
        <taxon>Mycena</taxon>
    </lineage>
</organism>
<evidence type="ECO:0000313" key="2">
    <source>
        <dbReference type="EMBL" id="KAJ7715327.1"/>
    </source>
</evidence>
<sequence length="299" mass="33333">MAVRTRDAGIARRGTAAPERWRKTERLVLLDDKKRVRARKGRNTQDKGSMRGSNHDLVILLPKAVIAPSGDRAEKDDIMIIGWDGREGGTSRTSRRRFERFRGMSIVSVVHGALAGSFENTTSIRLASPGLDIYGQECADRAKRSRHFGLGGFGSVKCRASYRSADRQHLNWGMFFIFGYEKAWAQARAQGFRPRTQGSGSGLENLEPKPAQAEPEPGQSGRAGPATSLRFPRNKAFLEACKHALGVFRAWHKQTTGKRGDHTAAAANFEWRTMVAGGNKSRARWWQEAQRWALNLTEV</sequence>
<proteinExistence type="predicted"/>